<protein>
    <submittedName>
        <fullName evidence="2">Uncharacterized protein</fullName>
    </submittedName>
</protein>
<dbReference type="EMBL" id="NVWI01000003">
    <property type="protein sequence ID" value="PCJ42053.1"/>
    <property type="molecule type" value="Genomic_DNA"/>
</dbReference>
<dbReference type="AlphaFoldDB" id="A0A2A5CE92"/>
<feature type="chain" id="PRO_5012652997" evidence="1">
    <location>
        <begin position="24"/>
        <end position="274"/>
    </location>
</feature>
<gene>
    <name evidence="2" type="ORF">COA71_05525</name>
</gene>
<comment type="caution">
    <text evidence="2">The sequence shown here is derived from an EMBL/GenBank/DDBJ whole genome shotgun (WGS) entry which is preliminary data.</text>
</comment>
<feature type="signal peptide" evidence="1">
    <location>
        <begin position="1"/>
        <end position="23"/>
    </location>
</feature>
<sequence length="274" mass="31746">MKKFNHSKFCLLLILVIALPAQAQIDLSGEWAAVFHEDSDERRPGPEMVEYQGIPITEAARRRALSWSPSLLTLPEHQCKPHPSDYGSRGPSNMRIWKEINSESQQLIAYHTRIRWQAPERTIWMDGRDHPPEYAAHTWQGFSTGHWEGSILVVRTTHLKQGWARRNGVPRSDLAEFTEHFFRHDNIMTQVVIVNDPVYLTEPFIRTNNWRIDLTQQIPPYLCETVTEIDRPQGEVPHYLPGQNPFLREHAERYNLPMDGVLGGAETMYPSFVE</sequence>
<dbReference type="Proteomes" id="UP000228987">
    <property type="component" value="Unassembled WGS sequence"/>
</dbReference>
<proteinExistence type="predicted"/>
<keyword evidence="1" id="KW-0732">Signal</keyword>
<evidence type="ECO:0000313" key="2">
    <source>
        <dbReference type="EMBL" id="PCJ42053.1"/>
    </source>
</evidence>
<organism evidence="2 3">
    <name type="scientific">SAR86 cluster bacterium</name>
    <dbReference type="NCBI Taxonomy" id="2030880"/>
    <lineage>
        <taxon>Bacteria</taxon>
        <taxon>Pseudomonadati</taxon>
        <taxon>Pseudomonadota</taxon>
        <taxon>Gammaproteobacteria</taxon>
        <taxon>SAR86 cluster</taxon>
    </lineage>
</organism>
<evidence type="ECO:0000256" key="1">
    <source>
        <dbReference type="SAM" id="SignalP"/>
    </source>
</evidence>
<accession>A0A2A5CE92</accession>
<reference evidence="3" key="1">
    <citation type="submission" date="2017-08" db="EMBL/GenBank/DDBJ databases">
        <title>A dynamic microbial community with high functional redundancy inhabits the cold, oxic subseafloor aquifer.</title>
        <authorList>
            <person name="Tully B.J."/>
            <person name="Wheat C.G."/>
            <person name="Glazer B.T."/>
            <person name="Huber J.A."/>
        </authorList>
    </citation>
    <scope>NUCLEOTIDE SEQUENCE [LARGE SCALE GENOMIC DNA]</scope>
</reference>
<evidence type="ECO:0000313" key="3">
    <source>
        <dbReference type="Proteomes" id="UP000228987"/>
    </source>
</evidence>
<name>A0A2A5CE92_9GAMM</name>